<reference evidence="3" key="1">
    <citation type="submission" date="2022-01" db="EMBL/GenBank/DDBJ databases">
        <title>Microbacterium eymi and Microbacterium rhizovicinus sp. nov., isolated from the rhizospheric soil of Elymus tsukushiensis, a plant native to the Dokdo Islands, Republic of Korea.</title>
        <authorList>
            <person name="Hwang Y.J."/>
        </authorList>
    </citation>
    <scope>NUCLEOTIDE SEQUENCE</scope>
    <source>
        <strain evidence="3">KUDC0405</strain>
    </source>
</reference>
<dbReference type="Proteomes" id="UP001054811">
    <property type="component" value="Chromosome"/>
</dbReference>
<dbReference type="PRINTS" id="PR01607">
    <property type="entry name" value="APYRASEFAMLY"/>
</dbReference>
<protein>
    <submittedName>
        <fullName evidence="3">Bifunctional metallophosphatase/5'-nucleotidase</fullName>
    </submittedName>
</protein>
<keyword evidence="1" id="KW-0547">Nucleotide-binding</keyword>
<dbReference type="Gene3D" id="3.60.21.10">
    <property type="match status" value="1"/>
</dbReference>
<comment type="similarity">
    <text evidence="1">Belongs to the 5'-nucleotidase family.</text>
</comment>
<feature type="domain" description="5'-Nucleotidase C-terminal" evidence="2">
    <location>
        <begin position="250"/>
        <end position="413"/>
    </location>
</feature>
<evidence type="ECO:0000259" key="2">
    <source>
        <dbReference type="Pfam" id="PF02872"/>
    </source>
</evidence>
<evidence type="ECO:0000256" key="1">
    <source>
        <dbReference type="RuleBase" id="RU362119"/>
    </source>
</evidence>
<sequence length="450" mass="47254">MADGGCIDDGDGANNQNSCPDGTFPGASFDYLAANVVKAGTDTTILPAYAIKKIKGVKIGFIGMTLKDTPSIVTASGVAGLQFRDEVATANALVPVLKKKGVNAIVVLIHQGGVPGQQTWYHDGTPYTVNPSYDAACANGAQLDPTSPIIPIAKNLDPAIDMIVSGHTHQPYVCDIKDPAGNDRMVTSASSFGRLYTDTTLTYDRRTQDIVRTSVSSANMLVTRDVAKDAAETGIIARYKELVKPIASKVIGQITGDVTRTQDAAGESALGDLIADAQLADPSVVGSYGAPVIALMNPGGIRTDLVYDASSWGEAPGDVTFEEAFTVQPFNNYLVSLDLTGAQARSSLLNEQWSGPNAASRKILQVSDGFAYSYSGTTLGAVTLNGQPLDDTATYRVVTNNFLAGGGDGFPTFLDAQNVYYGGLDIDAFADYLSAHSPYVPVALDRITAQ</sequence>
<dbReference type="InterPro" id="IPR008334">
    <property type="entry name" value="5'-Nucleotdase_C"/>
</dbReference>
<dbReference type="InterPro" id="IPR006179">
    <property type="entry name" value="5_nucleotidase/apyrase"/>
</dbReference>
<dbReference type="SUPFAM" id="SSF55816">
    <property type="entry name" value="5'-nucleotidase (syn. UDP-sugar hydrolase), C-terminal domain"/>
    <property type="match status" value="1"/>
</dbReference>
<dbReference type="PANTHER" id="PTHR11575:SF24">
    <property type="entry name" value="5'-NUCLEOTIDASE"/>
    <property type="match status" value="1"/>
</dbReference>
<dbReference type="Gene3D" id="3.90.780.10">
    <property type="entry name" value="5'-Nucleotidase, C-terminal domain"/>
    <property type="match status" value="1"/>
</dbReference>
<dbReference type="PANTHER" id="PTHR11575">
    <property type="entry name" value="5'-NUCLEOTIDASE-RELATED"/>
    <property type="match status" value="1"/>
</dbReference>
<accession>A0ABY5NIN9</accession>
<proteinExistence type="inferred from homology"/>
<dbReference type="InterPro" id="IPR036907">
    <property type="entry name" value="5'-Nucleotdase_C_sf"/>
</dbReference>
<dbReference type="InterPro" id="IPR029052">
    <property type="entry name" value="Metallo-depent_PP-like"/>
</dbReference>
<evidence type="ECO:0000313" key="3">
    <source>
        <dbReference type="EMBL" id="UUT35013.1"/>
    </source>
</evidence>
<name>A0ABY5NIN9_9MICO</name>
<evidence type="ECO:0000313" key="4">
    <source>
        <dbReference type="Proteomes" id="UP001054811"/>
    </source>
</evidence>
<gene>
    <name evidence="3" type="ORF">L2X98_32300</name>
</gene>
<keyword evidence="4" id="KW-1185">Reference proteome</keyword>
<organism evidence="3 4">
    <name type="scientific">Microbacterium elymi</name>
    <dbReference type="NCBI Taxonomy" id="2909587"/>
    <lineage>
        <taxon>Bacteria</taxon>
        <taxon>Bacillati</taxon>
        <taxon>Actinomycetota</taxon>
        <taxon>Actinomycetes</taxon>
        <taxon>Micrococcales</taxon>
        <taxon>Microbacteriaceae</taxon>
        <taxon>Microbacterium</taxon>
    </lineage>
</organism>
<dbReference type="SUPFAM" id="SSF56300">
    <property type="entry name" value="Metallo-dependent phosphatases"/>
    <property type="match status" value="1"/>
</dbReference>
<dbReference type="EMBL" id="CP091139">
    <property type="protein sequence ID" value="UUT35013.1"/>
    <property type="molecule type" value="Genomic_DNA"/>
</dbReference>
<keyword evidence="1" id="KW-0378">Hydrolase</keyword>
<dbReference type="RefSeq" id="WP_259611555.1">
    <property type="nucleotide sequence ID" value="NZ_CP091139.2"/>
</dbReference>
<dbReference type="Pfam" id="PF02872">
    <property type="entry name" value="5_nucleotid_C"/>
    <property type="match status" value="1"/>
</dbReference>